<feature type="repeat" description="TPR" evidence="3">
    <location>
        <begin position="358"/>
        <end position="391"/>
    </location>
</feature>
<evidence type="ECO:0000313" key="5">
    <source>
        <dbReference type="EMBL" id="ETR68011.1"/>
    </source>
</evidence>
<feature type="transmembrane region" description="Helical" evidence="4">
    <location>
        <begin position="282"/>
        <end position="300"/>
    </location>
</feature>
<sequence length="508" mass="59430">MSKPADASITTPNWKNLDIIAFFSALIWIVNPVHVQAVTYVTQRMTSMMSLFYLLSILFYARGRLSMLNAHGHCFKKYVYYFGCGLMACFAIGSKETAIMLFLFIFLYEWYFFQNLSRNWLYRRVPAIIALFIFCLLIVYCILGDLDLFHTLSKFYNKRTFSMWERVLTELRVVLFYINLFVLPHPSRLTLDHDFPLSYSLFTPFTTILSLMTIIGMLIIACIFARKARILSYCILWYFGNLAIESSFLWLEIMYEYRMYLSTTILCLPCLIYWFHRIQNKWIQIVPLCFIILLYASWTFTYNQVWKDRITLYKDCVAKAPDKARPYCNLGHELASVGQLEAAEKNLLKAVEKHWHYATAHYNLATVLDQLGKYDQAITHYKAAIQLHPTAPEHYNLGVTLAKKGQIAEAIIQYQNALKIDSEVYQAHFNLAILYNNTNQLKKALYHLNETLRIKPDFYPALKESGRVSQKMGKIDGAIQCYNQALRMKPNNYEVHYQLGNLLAHQKR</sequence>
<organism evidence="5 6">
    <name type="scientific">Candidatus Magnetoglobus multicellularis str. Araruama</name>
    <dbReference type="NCBI Taxonomy" id="890399"/>
    <lineage>
        <taxon>Bacteria</taxon>
        <taxon>Pseudomonadati</taxon>
        <taxon>Thermodesulfobacteriota</taxon>
        <taxon>Desulfobacteria</taxon>
        <taxon>Desulfobacterales</taxon>
        <taxon>Desulfobacteraceae</taxon>
        <taxon>Candidatus Magnetoglobus</taxon>
    </lineage>
</organism>
<keyword evidence="1" id="KW-0677">Repeat</keyword>
<feature type="repeat" description="TPR" evidence="3">
    <location>
        <begin position="425"/>
        <end position="458"/>
    </location>
</feature>
<dbReference type="EMBL" id="ATBP01001119">
    <property type="protein sequence ID" value="ETR68011.1"/>
    <property type="molecule type" value="Genomic_DNA"/>
</dbReference>
<dbReference type="AlphaFoldDB" id="A0A1V1NZL1"/>
<feature type="repeat" description="TPR" evidence="3">
    <location>
        <begin position="459"/>
        <end position="492"/>
    </location>
</feature>
<feature type="transmembrane region" description="Helical" evidence="4">
    <location>
        <begin position="127"/>
        <end position="146"/>
    </location>
</feature>
<dbReference type="PROSITE" id="PS50293">
    <property type="entry name" value="TPR_REGION"/>
    <property type="match status" value="1"/>
</dbReference>
<dbReference type="PANTHER" id="PTHR44227:SF3">
    <property type="entry name" value="PROTEIN O-MANNOSYL-TRANSFERASE TMTC4"/>
    <property type="match status" value="1"/>
</dbReference>
<comment type="caution">
    <text evidence="5">The sequence shown here is derived from an EMBL/GenBank/DDBJ whole genome shotgun (WGS) entry which is preliminary data.</text>
</comment>
<dbReference type="SUPFAM" id="SSF48452">
    <property type="entry name" value="TPR-like"/>
    <property type="match status" value="1"/>
</dbReference>
<name>A0A1V1NZL1_9BACT</name>
<keyword evidence="4" id="KW-0812">Transmembrane</keyword>
<feature type="transmembrane region" description="Helical" evidence="4">
    <location>
        <begin position="47"/>
        <end position="66"/>
    </location>
</feature>
<feature type="transmembrane region" description="Helical" evidence="4">
    <location>
        <begin position="205"/>
        <end position="225"/>
    </location>
</feature>
<proteinExistence type="predicted"/>
<dbReference type="PANTHER" id="PTHR44227">
    <property type="match status" value="1"/>
</dbReference>
<dbReference type="Proteomes" id="UP000189670">
    <property type="component" value="Unassembled WGS sequence"/>
</dbReference>
<dbReference type="InterPro" id="IPR019734">
    <property type="entry name" value="TPR_rpt"/>
</dbReference>
<dbReference type="InterPro" id="IPR011990">
    <property type="entry name" value="TPR-like_helical_dom_sf"/>
</dbReference>
<reference evidence="6" key="1">
    <citation type="submission" date="2012-11" db="EMBL/GenBank/DDBJ databases">
        <authorList>
            <person name="Lucero-Rivera Y.E."/>
            <person name="Tovar-Ramirez D."/>
        </authorList>
    </citation>
    <scope>NUCLEOTIDE SEQUENCE [LARGE SCALE GENOMIC DNA]</scope>
    <source>
        <strain evidence="6">Araruama</strain>
    </source>
</reference>
<dbReference type="Pfam" id="PF13414">
    <property type="entry name" value="TPR_11"/>
    <property type="match status" value="2"/>
</dbReference>
<keyword evidence="4" id="KW-1133">Transmembrane helix</keyword>
<evidence type="ECO:0000313" key="6">
    <source>
        <dbReference type="Proteomes" id="UP000189670"/>
    </source>
</evidence>
<dbReference type="PROSITE" id="PS50005">
    <property type="entry name" value="TPR"/>
    <property type="match status" value="3"/>
</dbReference>
<feature type="transmembrane region" description="Helical" evidence="4">
    <location>
        <begin position="257"/>
        <end position="275"/>
    </location>
</feature>
<keyword evidence="4" id="KW-0472">Membrane</keyword>
<evidence type="ECO:0000256" key="2">
    <source>
        <dbReference type="ARBA" id="ARBA00022803"/>
    </source>
</evidence>
<protein>
    <submittedName>
        <fullName evidence="5">TPR repeat-containing protein</fullName>
    </submittedName>
</protein>
<dbReference type="InterPro" id="IPR052346">
    <property type="entry name" value="O-mannosyl-transferase_TMTC"/>
</dbReference>
<dbReference type="Pfam" id="PF13181">
    <property type="entry name" value="TPR_8"/>
    <property type="match status" value="1"/>
</dbReference>
<evidence type="ECO:0000256" key="3">
    <source>
        <dbReference type="PROSITE-ProRule" id="PRU00339"/>
    </source>
</evidence>
<dbReference type="Gene3D" id="1.25.40.10">
    <property type="entry name" value="Tetratricopeptide repeat domain"/>
    <property type="match status" value="3"/>
</dbReference>
<keyword evidence="2 3" id="KW-0802">TPR repeat</keyword>
<evidence type="ECO:0000256" key="4">
    <source>
        <dbReference type="SAM" id="Phobius"/>
    </source>
</evidence>
<feature type="transmembrane region" description="Helical" evidence="4">
    <location>
        <begin position="78"/>
        <end position="107"/>
    </location>
</feature>
<evidence type="ECO:0000256" key="1">
    <source>
        <dbReference type="ARBA" id="ARBA00022737"/>
    </source>
</evidence>
<gene>
    <name evidence="5" type="ORF">OMM_04825</name>
</gene>
<accession>A0A1V1NZL1</accession>
<feature type="transmembrane region" description="Helical" evidence="4">
    <location>
        <begin position="230"/>
        <end position="251"/>
    </location>
</feature>
<dbReference type="SMART" id="SM00028">
    <property type="entry name" value="TPR"/>
    <property type="match status" value="5"/>
</dbReference>